<dbReference type="GeneID" id="3998668"/>
<dbReference type="RefSeq" id="WP_011499018.1">
    <property type="nucleotide sequence ID" value="NC_007955.1"/>
</dbReference>
<dbReference type="EMBL" id="CP000300">
    <property type="protein sequence ID" value="ABE51868.1"/>
    <property type="molecule type" value="Genomic_DNA"/>
</dbReference>
<name>Q12XF8_METBU</name>
<gene>
    <name evidence="1" type="ordered locus">Mbur_0925</name>
</gene>
<dbReference type="OrthoDB" id="49941at2157"/>
<reference evidence="2" key="1">
    <citation type="journal article" date="2009" name="ISME J.">
        <title>The genome sequence of the psychrophilic archaeon, Methanococcoides burtonii: the role of genome evolution in cold adaptation.</title>
        <authorList>
            <person name="Allen M.A."/>
            <person name="Lauro F.M."/>
            <person name="Williams T.J."/>
            <person name="Burg D."/>
            <person name="Siddiqui K.S."/>
            <person name="De Francisci D."/>
            <person name="Chong K.W."/>
            <person name="Pilak O."/>
            <person name="Chew H.H."/>
            <person name="De Maere M.Z."/>
            <person name="Ting L."/>
            <person name="Katrib M."/>
            <person name="Ng C."/>
            <person name="Sowers K.R."/>
            <person name="Galperin M.Y."/>
            <person name="Anderson I.J."/>
            <person name="Ivanova N."/>
            <person name="Dalin E."/>
            <person name="Martinez M."/>
            <person name="Lapidus A."/>
            <person name="Hauser L."/>
            <person name="Land M."/>
            <person name="Thomas T."/>
            <person name="Cavicchioli R."/>
        </authorList>
    </citation>
    <scope>NUCLEOTIDE SEQUENCE [LARGE SCALE GENOMIC DNA]</scope>
    <source>
        <strain evidence="2">DSM 6242 / NBRC 107633 / OCM 468 / ACE-M</strain>
    </source>
</reference>
<dbReference type="AlphaFoldDB" id="Q12XF8"/>
<evidence type="ECO:0000313" key="2">
    <source>
        <dbReference type="Proteomes" id="UP000001979"/>
    </source>
</evidence>
<proteinExistence type="predicted"/>
<sequence length="129" mass="14589">MEYAALTGISDTVISELKGHLLRTIEIRSPQNFFTSLDFDVNDHIFLTRTSAQDIMRGTSGVVAQVVKHHVSTHKMITGNDTFYEEYESMIIRLQLKPIGVARINNIISNELGKVTLVDAEQICFYEAR</sequence>
<dbReference type="KEGG" id="mbu:Mbur_0925"/>
<dbReference type="Proteomes" id="UP000001979">
    <property type="component" value="Chromosome"/>
</dbReference>
<dbReference type="Pfam" id="PF04322">
    <property type="entry name" value="DUF473"/>
    <property type="match status" value="1"/>
</dbReference>
<keyword evidence="2" id="KW-1185">Reference proteome</keyword>
<evidence type="ECO:0000313" key="1">
    <source>
        <dbReference type="EMBL" id="ABE51868.1"/>
    </source>
</evidence>
<protein>
    <recommendedName>
        <fullName evidence="3">DUF473 domain-containing protein</fullName>
    </recommendedName>
</protein>
<evidence type="ECO:0008006" key="3">
    <source>
        <dbReference type="Google" id="ProtNLM"/>
    </source>
</evidence>
<accession>Q12XF8</accession>
<dbReference type="InterPro" id="IPR007417">
    <property type="entry name" value="DUF473"/>
</dbReference>
<dbReference type="HOGENOM" id="CLU_144580_1_0_2"/>
<dbReference type="STRING" id="259564.Mbur_0925"/>
<organism evidence="1 2">
    <name type="scientific">Methanococcoides burtonii (strain DSM 6242 / NBRC 107633 / OCM 468 / ACE-M)</name>
    <dbReference type="NCBI Taxonomy" id="259564"/>
    <lineage>
        <taxon>Archaea</taxon>
        <taxon>Methanobacteriati</taxon>
        <taxon>Methanobacteriota</taxon>
        <taxon>Stenosarchaea group</taxon>
        <taxon>Methanomicrobia</taxon>
        <taxon>Methanosarcinales</taxon>
        <taxon>Methanosarcinaceae</taxon>
        <taxon>Methanococcoides</taxon>
    </lineage>
</organism>